<sequence length="311" mass="34554">MARKDVCTEAGQIAIPSDLTDAHPLVVATQAAAKGMRFDEVHGKQGLDVAKKHLDIRVSPEQFQLALRICSALIYATESMGAKWVVDDNSDTWVLYGAHRMRVCLIEKMKKVIWPHEPPPRLKAAAKTRPNWKAMHPRNKLAGTGLMEFKVLSYVGPGIKGRWGDEKHSLENEIAAIVAGIPLVAAAGRAHDEDLRVQAIARAEKRQTRVNDARRAEIKKILRERLIQAARSWQKAASIRAYRTAVAKHFQNMNLLAADQLKLDLWLDWANVQADSIDPLHQDLTALTDNEVSLSADFDNKVQHSPGSGPP</sequence>
<dbReference type="AlphaFoldDB" id="A0A940X1Q9"/>
<keyword evidence="2" id="KW-1185">Reference proteome</keyword>
<name>A0A940X1Q9_9GAMM</name>
<reference evidence="1" key="2">
    <citation type="submission" date="2021-03" db="EMBL/GenBank/DDBJ databases">
        <authorList>
            <person name="Cao W."/>
        </authorList>
    </citation>
    <scope>NUCLEOTIDE SEQUENCE</scope>
    <source>
        <strain evidence="1">110414</strain>
    </source>
</reference>
<proteinExistence type="predicted"/>
<organism evidence="1 2">
    <name type="scientific">Pseudoxanthomonas helianthi</name>
    <dbReference type="NCBI Taxonomy" id="1453541"/>
    <lineage>
        <taxon>Bacteria</taxon>
        <taxon>Pseudomonadati</taxon>
        <taxon>Pseudomonadota</taxon>
        <taxon>Gammaproteobacteria</taxon>
        <taxon>Lysobacterales</taxon>
        <taxon>Lysobacteraceae</taxon>
        <taxon>Pseudoxanthomonas</taxon>
    </lineage>
</organism>
<evidence type="ECO:0000313" key="2">
    <source>
        <dbReference type="Proteomes" id="UP000673447"/>
    </source>
</evidence>
<accession>A0A940X1Q9</accession>
<protein>
    <submittedName>
        <fullName evidence="1">Uncharacterized protein</fullName>
    </submittedName>
</protein>
<dbReference type="Proteomes" id="UP000673447">
    <property type="component" value="Unassembled WGS sequence"/>
</dbReference>
<dbReference type="RefSeq" id="WP_210535491.1">
    <property type="nucleotide sequence ID" value="NZ_JAGKTC010000001.1"/>
</dbReference>
<gene>
    <name evidence="1" type="ORF">J5837_04405</name>
</gene>
<reference evidence="1" key="1">
    <citation type="journal article" date="2016" name="Int. J. Syst. Evol. Microbiol.">
        <title>Pseudoxanthomonas helianthi sp. nov., isolated from roots of Jerusalem artichoke (Helianthus tuberosus).</title>
        <authorList>
            <person name="Kittiwongwattana C."/>
            <person name="Thawai C."/>
        </authorList>
    </citation>
    <scope>NUCLEOTIDE SEQUENCE</scope>
    <source>
        <strain evidence="1">110414</strain>
    </source>
</reference>
<evidence type="ECO:0000313" key="1">
    <source>
        <dbReference type="EMBL" id="MBP3983661.1"/>
    </source>
</evidence>
<comment type="caution">
    <text evidence="1">The sequence shown here is derived from an EMBL/GenBank/DDBJ whole genome shotgun (WGS) entry which is preliminary data.</text>
</comment>
<dbReference type="EMBL" id="JAGKTC010000001">
    <property type="protein sequence ID" value="MBP3983661.1"/>
    <property type="molecule type" value="Genomic_DNA"/>
</dbReference>